<comment type="cofactor">
    <cofactor evidence="1">
        <name>FAD</name>
        <dbReference type="ChEBI" id="CHEBI:57692"/>
    </cofactor>
</comment>
<feature type="region of interest" description="Disordered" evidence="16">
    <location>
        <begin position="505"/>
        <end position="587"/>
    </location>
</feature>
<evidence type="ECO:0000256" key="14">
    <source>
        <dbReference type="ARBA" id="ARBA00023180"/>
    </source>
</evidence>
<evidence type="ECO:0000256" key="6">
    <source>
        <dbReference type="ARBA" id="ARBA00022630"/>
    </source>
</evidence>
<feature type="signal peptide" evidence="17">
    <location>
        <begin position="1"/>
        <end position="27"/>
    </location>
</feature>
<evidence type="ECO:0000256" key="10">
    <source>
        <dbReference type="ARBA" id="ARBA00022982"/>
    </source>
</evidence>
<reference evidence="18" key="1">
    <citation type="submission" date="2022-06" db="EMBL/GenBank/DDBJ databases">
        <authorList>
            <consortium name="SYNGENTA / RWTH Aachen University"/>
        </authorList>
    </citation>
    <scope>NUCLEOTIDE SEQUENCE</scope>
</reference>
<protein>
    <submittedName>
        <fullName evidence="18">Endoplasmic reticulum Oxidoreductin 1-domain-containing protein</fullName>
    </submittedName>
</protein>
<keyword evidence="5" id="KW-0813">Transport</keyword>
<evidence type="ECO:0000256" key="16">
    <source>
        <dbReference type="SAM" id="MobiDB-lite"/>
    </source>
</evidence>
<evidence type="ECO:0000313" key="18">
    <source>
        <dbReference type="EMBL" id="CAH7686246.1"/>
    </source>
</evidence>
<evidence type="ECO:0000256" key="8">
    <source>
        <dbReference type="ARBA" id="ARBA00022824"/>
    </source>
</evidence>
<evidence type="ECO:0000256" key="17">
    <source>
        <dbReference type="SAM" id="SignalP"/>
    </source>
</evidence>
<comment type="subcellular location">
    <subcellularLocation>
        <location evidence="2">Endoplasmic reticulum membrane</location>
        <topology evidence="2">Peripheral membrane protein</topology>
        <orientation evidence="2">Lumenal side</orientation>
    </subcellularLocation>
</comment>
<keyword evidence="19" id="KW-1185">Reference proteome</keyword>
<dbReference type="AlphaFoldDB" id="A0AAV0BGE4"/>
<evidence type="ECO:0000313" key="19">
    <source>
        <dbReference type="Proteomes" id="UP001153365"/>
    </source>
</evidence>
<keyword evidence="11" id="KW-0560">Oxidoreductase</keyword>
<dbReference type="Pfam" id="PF04137">
    <property type="entry name" value="ERO1"/>
    <property type="match status" value="1"/>
</dbReference>
<proteinExistence type="inferred from homology"/>
<evidence type="ECO:0000256" key="7">
    <source>
        <dbReference type="ARBA" id="ARBA00022729"/>
    </source>
</evidence>
<evidence type="ECO:0000256" key="5">
    <source>
        <dbReference type="ARBA" id="ARBA00022448"/>
    </source>
</evidence>
<keyword evidence="12" id="KW-0472">Membrane</keyword>
<dbReference type="GO" id="GO:0016972">
    <property type="term" value="F:thiol oxidase activity"/>
    <property type="evidence" value="ECO:0007669"/>
    <property type="project" value="InterPro"/>
</dbReference>
<keyword evidence="8" id="KW-0256">Endoplasmic reticulum</keyword>
<keyword evidence="13" id="KW-1015">Disulfide bond</keyword>
<dbReference type="SUPFAM" id="SSF110019">
    <property type="entry name" value="ERO1-like"/>
    <property type="match status" value="1"/>
</dbReference>
<dbReference type="InterPro" id="IPR037192">
    <property type="entry name" value="ERO1-like_sf"/>
</dbReference>
<organism evidence="18 19">
    <name type="scientific">Phakopsora pachyrhizi</name>
    <name type="common">Asian soybean rust disease fungus</name>
    <dbReference type="NCBI Taxonomy" id="170000"/>
    <lineage>
        <taxon>Eukaryota</taxon>
        <taxon>Fungi</taxon>
        <taxon>Dikarya</taxon>
        <taxon>Basidiomycota</taxon>
        <taxon>Pucciniomycotina</taxon>
        <taxon>Pucciniomycetes</taxon>
        <taxon>Pucciniales</taxon>
        <taxon>Phakopsoraceae</taxon>
        <taxon>Phakopsora</taxon>
    </lineage>
</organism>
<dbReference type="GO" id="GO:0034975">
    <property type="term" value="P:protein folding in endoplasmic reticulum"/>
    <property type="evidence" value="ECO:0007669"/>
    <property type="project" value="InterPro"/>
</dbReference>
<comment type="caution">
    <text evidence="18">The sequence shown here is derived from an EMBL/GenBank/DDBJ whole genome shotgun (WGS) entry which is preliminary data.</text>
</comment>
<comment type="subunit">
    <text evidence="4">May function both as a monomer and a homodimer.</text>
</comment>
<comment type="similarity">
    <text evidence="3">Belongs to the EROs family.</text>
</comment>
<dbReference type="EMBL" id="CALTRL010005778">
    <property type="protein sequence ID" value="CAH7686246.1"/>
    <property type="molecule type" value="Genomic_DNA"/>
</dbReference>
<dbReference type="Proteomes" id="UP001153365">
    <property type="component" value="Unassembled WGS sequence"/>
</dbReference>
<dbReference type="PANTHER" id="PTHR12613:SF0">
    <property type="entry name" value="ERO1-LIKE PROTEIN"/>
    <property type="match status" value="1"/>
</dbReference>
<evidence type="ECO:0000256" key="4">
    <source>
        <dbReference type="ARBA" id="ARBA00011802"/>
    </source>
</evidence>
<evidence type="ECO:0000256" key="12">
    <source>
        <dbReference type="ARBA" id="ARBA00023136"/>
    </source>
</evidence>
<dbReference type="InterPro" id="IPR007266">
    <property type="entry name" value="Ero1"/>
</dbReference>
<keyword evidence="14" id="KW-0325">Glycoprotein</keyword>
<gene>
    <name evidence="18" type="ORF">PPACK8108_LOCUS20868</name>
</gene>
<dbReference type="GO" id="GO:0015035">
    <property type="term" value="F:protein-disulfide reductase activity"/>
    <property type="evidence" value="ECO:0007669"/>
    <property type="project" value="InterPro"/>
</dbReference>
<name>A0AAV0BGE4_PHAPC</name>
<evidence type="ECO:0000256" key="2">
    <source>
        <dbReference type="ARBA" id="ARBA00004367"/>
    </source>
</evidence>
<keyword evidence="10" id="KW-0249">Electron transport</keyword>
<evidence type="ECO:0000256" key="9">
    <source>
        <dbReference type="ARBA" id="ARBA00022827"/>
    </source>
</evidence>
<accession>A0AAV0BGE4</accession>
<keyword evidence="9" id="KW-0274">FAD</keyword>
<dbReference type="PANTHER" id="PTHR12613">
    <property type="entry name" value="ERO1-RELATED"/>
    <property type="match status" value="1"/>
</dbReference>
<keyword evidence="7 17" id="KW-0732">Signal</keyword>
<evidence type="ECO:0000256" key="1">
    <source>
        <dbReference type="ARBA" id="ARBA00001974"/>
    </source>
</evidence>
<dbReference type="GO" id="GO:0005789">
    <property type="term" value="C:endoplasmic reticulum membrane"/>
    <property type="evidence" value="ECO:0007669"/>
    <property type="project" value="UniProtKB-SubCell"/>
</dbReference>
<sequence length="674" mass="76442">MANQRLVSITLKLLLIPLSIFLNLTSASESVQSSFDTPSIPIEQLSCRPSGLIQDTSCHYETVDEVSKKLHSQLSSAVQLPVFRYHKVDLFRQCMFWSENGLCGNRACAVDELDKDNVPAYWRTSELSDLRTTDSRKIPINLENRCVVKEQDYCVLDGENGVPPSGVYVDLLANPERFTGYSGESAHRVWRAIYEENCFDIKEQPMKTPFAVPPPSPFAGLESKPLEERQKEESCLEKRVYYRLLSGLHTSISMHICDEYLDPATGKWVPNLQCYLNRIGLHPHRLKNLYFAYSLMLRALSRSASYINSARVELCTGDDEVDRRTREVLTQLTDTAESYPVTFDETKMFSSRSAKQSNLKEEFKQHFRNVSRIMDCVGCDKCRLWGKLQVMGLGTALKLLFEYEDEGESKNSDFQLTRPELLAFINTLHRLSESLVAVEKFRKLWEQRSHEGTLPIQVVDEKLDALASGRAAKAISLNPGLGPRADSTWSGVNPATSMPIFETKTDQLVQKPRQDKNQELAVPEPTDIIVTRTDSPSLAPSRRSTPSQSALLSLHRQSNQPKSHVYDDKQVNQSNRNRSADTSEPSRIKPKREVVFLSTLTRPASRLIKMFSSKCLDSISICSHWLAGLVGHVKMIVLPRTDSDDHMKGFEKMSRIHEEDDEMIKKRSGRGKEL</sequence>
<feature type="chain" id="PRO_5043471394" evidence="17">
    <location>
        <begin position="28"/>
        <end position="674"/>
    </location>
</feature>
<dbReference type="GO" id="GO:0071949">
    <property type="term" value="F:FAD binding"/>
    <property type="evidence" value="ECO:0007669"/>
    <property type="project" value="InterPro"/>
</dbReference>
<evidence type="ECO:0000256" key="3">
    <source>
        <dbReference type="ARBA" id="ARBA00008277"/>
    </source>
</evidence>
<evidence type="ECO:0000256" key="13">
    <source>
        <dbReference type="ARBA" id="ARBA00023157"/>
    </source>
</evidence>
<evidence type="ECO:0000256" key="15">
    <source>
        <dbReference type="ARBA" id="ARBA00023284"/>
    </source>
</evidence>
<feature type="compositionally biased region" description="Polar residues" evidence="16">
    <location>
        <begin position="532"/>
        <end position="562"/>
    </location>
</feature>
<feature type="compositionally biased region" description="Basic and acidic residues" evidence="16">
    <location>
        <begin position="578"/>
        <end position="587"/>
    </location>
</feature>
<evidence type="ECO:0000256" key="11">
    <source>
        <dbReference type="ARBA" id="ARBA00023002"/>
    </source>
</evidence>
<keyword evidence="15" id="KW-0676">Redox-active center</keyword>
<keyword evidence="6" id="KW-0285">Flavoprotein</keyword>